<organism evidence="2 3">
    <name type="scientific">Lasiosphaeria ovina</name>
    <dbReference type="NCBI Taxonomy" id="92902"/>
    <lineage>
        <taxon>Eukaryota</taxon>
        <taxon>Fungi</taxon>
        <taxon>Dikarya</taxon>
        <taxon>Ascomycota</taxon>
        <taxon>Pezizomycotina</taxon>
        <taxon>Sordariomycetes</taxon>
        <taxon>Sordariomycetidae</taxon>
        <taxon>Sordariales</taxon>
        <taxon>Lasiosphaeriaceae</taxon>
        <taxon>Lasiosphaeria</taxon>
    </lineage>
</organism>
<dbReference type="PANTHER" id="PTHR40628">
    <property type="entry name" value="CHROMO DOMAIN-CONTAINING PROTEIN"/>
    <property type="match status" value="1"/>
</dbReference>
<name>A0AAE0K6D7_9PEZI</name>
<feature type="region of interest" description="Disordered" evidence="1">
    <location>
        <begin position="204"/>
        <end position="259"/>
    </location>
</feature>
<keyword evidence="3" id="KW-1185">Reference proteome</keyword>
<feature type="compositionally biased region" description="Low complexity" evidence="1">
    <location>
        <begin position="236"/>
        <end position="252"/>
    </location>
</feature>
<dbReference type="AlphaFoldDB" id="A0AAE0K6D7"/>
<gene>
    <name evidence="2" type="ORF">B0T24DRAFT_705550</name>
</gene>
<dbReference type="PANTHER" id="PTHR40628:SF1">
    <property type="entry name" value="CHROMO DOMAIN-CONTAINING PROTEIN"/>
    <property type="match status" value="1"/>
</dbReference>
<reference evidence="2" key="1">
    <citation type="journal article" date="2023" name="Mol. Phylogenet. Evol.">
        <title>Genome-scale phylogeny and comparative genomics of the fungal order Sordariales.</title>
        <authorList>
            <person name="Hensen N."/>
            <person name="Bonometti L."/>
            <person name="Westerberg I."/>
            <person name="Brannstrom I.O."/>
            <person name="Guillou S."/>
            <person name="Cros-Aarteil S."/>
            <person name="Calhoun S."/>
            <person name="Haridas S."/>
            <person name="Kuo A."/>
            <person name="Mondo S."/>
            <person name="Pangilinan J."/>
            <person name="Riley R."/>
            <person name="LaButti K."/>
            <person name="Andreopoulos B."/>
            <person name="Lipzen A."/>
            <person name="Chen C."/>
            <person name="Yan M."/>
            <person name="Daum C."/>
            <person name="Ng V."/>
            <person name="Clum A."/>
            <person name="Steindorff A."/>
            <person name="Ohm R.A."/>
            <person name="Martin F."/>
            <person name="Silar P."/>
            <person name="Natvig D.O."/>
            <person name="Lalanne C."/>
            <person name="Gautier V."/>
            <person name="Ament-Velasquez S.L."/>
            <person name="Kruys A."/>
            <person name="Hutchinson M.I."/>
            <person name="Powell A.J."/>
            <person name="Barry K."/>
            <person name="Miller A.N."/>
            <person name="Grigoriev I.V."/>
            <person name="Debuchy R."/>
            <person name="Gladieux P."/>
            <person name="Hiltunen Thoren M."/>
            <person name="Johannesson H."/>
        </authorList>
    </citation>
    <scope>NUCLEOTIDE SEQUENCE</scope>
    <source>
        <strain evidence="2">CBS 958.72</strain>
    </source>
</reference>
<dbReference type="EMBL" id="JAULSN010000005">
    <property type="protein sequence ID" value="KAK3370929.1"/>
    <property type="molecule type" value="Genomic_DNA"/>
</dbReference>
<reference evidence="2" key="2">
    <citation type="submission" date="2023-06" db="EMBL/GenBank/DDBJ databases">
        <authorList>
            <consortium name="Lawrence Berkeley National Laboratory"/>
            <person name="Haridas S."/>
            <person name="Hensen N."/>
            <person name="Bonometti L."/>
            <person name="Westerberg I."/>
            <person name="Brannstrom I.O."/>
            <person name="Guillou S."/>
            <person name="Cros-Aarteil S."/>
            <person name="Calhoun S."/>
            <person name="Kuo A."/>
            <person name="Mondo S."/>
            <person name="Pangilinan J."/>
            <person name="Riley R."/>
            <person name="Labutti K."/>
            <person name="Andreopoulos B."/>
            <person name="Lipzen A."/>
            <person name="Chen C."/>
            <person name="Yanf M."/>
            <person name="Daum C."/>
            <person name="Ng V."/>
            <person name="Clum A."/>
            <person name="Steindorff A."/>
            <person name="Ohm R."/>
            <person name="Martin F."/>
            <person name="Silar P."/>
            <person name="Natvig D."/>
            <person name="Lalanne C."/>
            <person name="Gautier V."/>
            <person name="Ament-Velasquez S.L."/>
            <person name="Kruys A."/>
            <person name="Hutchinson M.I."/>
            <person name="Powell A.J."/>
            <person name="Barry K."/>
            <person name="Miller A.N."/>
            <person name="Grigoriev I.V."/>
            <person name="Debuchy R."/>
            <person name="Gladieux P."/>
            <person name="Thoren M.H."/>
            <person name="Johannesson H."/>
        </authorList>
    </citation>
    <scope>NUCLEOTIDE SEQUENCE</scope>
    <source>
        <strain evidence="2">CBS 958.72</strain>
    </source>
</reference>
<sequence length="259" mass="28990">MAHRDRRLCPEWVISNFSDVDVAKDRGWFVEYRPYSSFIHCGRRKEVIGIGTVELPVMMSWHEGTGLSQGHGTLRLEYVLHCPDSLCNTIGSNIYSGMRSHDGGTSGVLLDRDERVMACYTTKPHIKHWWTVVLRNPPDGYFFGSSAFRSTDVSVDTSWPLDEREKFELSLEPQDRENYLAYLGAEKVEEETATLSNDATIRETDHHTDDENQNDGQEQAQDEGEDEEMGGISAHVSQPDSAPSQPAVSQPPGHSSGSS</sequence>
<comment type="caution">
    <text evidence="2">The sequence shown here is derived from an EMBL/GenBank/DDBJ whole genome shotgun (WGS) entry which is preliminary data.</text>
</comment>
<evidence type="ECO:0000256" key="1">
    <source>
        <dbReference type="SAM" id="MobiDB-lite"/>
    </source>
</evidence>
<dbReference type="Proteomes" id="UP001287356">
    <property type="component" value="Unassembled WGS sequence"/>
</dbReference>
<proteinExistence type="predicted"/>
<evidence type="ECO:0000313" key="3">
    <source>
        <dbReference type="Proteomes" id="UP001287356"/>
    </source>
</evidence>
<protein>
    <submittedName>
        <fullName evidence="2">Uncharacterized protein</fullName>
    </submittedName>
</protein>
<accession>A0AAE0K6D7</accession>
<evidence type="ECO:0000313" key="2">
    <source>
        <dbReference type="EMBL" id="KAK3370929.1"/>
    </source>
</evidence>
<feature type="compositionally biased region" description="Acidic residues" evidence="1">
    <location>
        <begin position="220"/>
        <end position="229"/>
    </location>
</feature>